<evidence type="ECO:0000313" key="1">
    <source>
        <dbReference type="EMBL" id="ABR55319.1"/>
    </source>
</evidence>
<dbReference type="AlphaFoldDB" id="A6US47"/>
<dbReference type="STRING" id="406327.Mevan_1423"/>
<name>A6US47_METVS</name>
<dbReference type="KEGG" id="mvn:Mevan_1423"/>
<dbReference type="eggNOG" id="arCOG02740">
    <property type="taxonomic scope" value="Archaea"/>
</dbReference>
<dbReference type="Proteomes" id="UP000001107">
    <property type="component" value="Chromosome"/>
</dbReference>
<gene>
    <name evidence="1" type="ordered locus">Mevan_1423</name>
</gene>
<dbReference type="HOGENOM" id="CLU_061526_0_0_2"/>
<dbReference type="EMBL" id="CP000742">
    <property type="protein sequence ID" value="ABR55319.1"/>
    <property type="molecule type" value="Genomic_DNA"/>
</dbReference>
<dbReference type="PANTHER" id="PTHR42827:SF1">
    <property type="entry name" value="IRON-SULFUR CLUSTER-BINDING PROTEIN"/>
    <property type="match status" value="1"/>
</dbReference>
<reference evidence="1" key="1">
    <citation type="submission" date="2007-06" db="EMBL/GenBank/DDBJ databases">
        <title>Complete sequence of Methanococcus vannielii SB.</title>
        <authorList>
            <consortium name="US DOE Joint Genome Institute"/>
            <person name="Copeland A."/>
            <person name="Lucas S."/>
            <person name="Lapidus A."/>
            <person name="Barry K."/>
            <person name="Glavina del Rio T."/>
            <person name="Dalin E."/>
            <person name="Tice H."/>
            <person name="Pitluck S."/>
            <person name="Chain P."/>
            <person name="Malfatti S."/>
            <person name="Shin M."/>
            <person name="Vergez L."/>
            <person name="Schmutz J."/>
            <person name="Larimer F."/>
            <person name="Land M."/>
            <person name="Hauser L."/>
            <person name="Kyrpides N."/>
            <person name="Anderson I."/>
            <person name="Sieprawska-Lupa M."/>
            <person name="Whitman W.B."/>
            <person name="Richardson P."/>
        </authorList>
    </citation>
    <scope>NUCLEOTIDE SEQUENCE [LARGE SCALE GENOMIC DNA]</scope>
    <source>
        <strain evidence="1">SB</strain>
    </source>
</reference>
<accession>A6US47</accession>
<protein>
    <submittedName>
        <fullName evidence="1">4Fe-4S ferredoxin iron-sulfur binding domain protein</fullName>
    </submittedName>
</protein>
<keyword evidence="2" id="KW-1185">Reference proteome</keyword>
<organism evidence="1 2">
    <name type="scientific">Methanococcus vannielii (strain ATCC 35089 / DSM 1224 / JCM 13029 / OCM 148 / SB)</name>
    <dbReference type="NCBI Taxonomy" id="406327"/>
    <lineage>
        <taxon>Archaea</taxon>
        <taxon>Methanobacteriati</taxon>
        <taxon>Methanobacteriota</taxon>
        <taxon>Methanomada group</taxon>
        <taxon>Methanococci</taxon>
        <taxon>Methanococcales</taxon>
        <taxon>Methanococcaceae</taxon>
        <taxon>Methanococcus</taxon>
    </lineage>
</organism>
<sequence>MWGGKMEQIIRDLIVNFVKNYPLENNTKTAWKKPIVGYSDAENPEFIKLKEIISKEHLTPQEILPTSKSVVCYFLPFAENIVKSNDFSGIASKEWAKAYVETNNMIKNLNSYLSVELGKFGHVCAKIPPTHNFDTEKLISNWSHRHVAYISGLGTFGINNMLITEKGCSGRIGSIVTDIKLIPTEKPCYEYCLYKYNYSCGVCIEKCEKGALKINKFNRKECYKACLLNAKIYEKIGISDVCGKCLSNIPCSFENPSKKLKN</sequence>
<dbReference type="PANTHER" id="PTHR42827">
    <property type="entry name" value="IRON-SULFUR CLUSTER-BINDING PROTEIN-RELATED"/>
    <property type="match status" value="1"/>
</dbReference>
<evidence type="ECO:0000313" key="2">
    <source>
        <dbReference type="Proteomes" id="UP000001107"/>
    </source>
</evidence>
<proteinExistence type="predicted"/>